<sequence>MDRSAASLVLNLKRKECNEVESPPGVANSRLAAHTRGKSTAAAVSRRRLVFVYYFVHMSKPDDQKMSRVGQNRALKPKRLSSDGVTAAIMACMSPEHTIKKFRSKSVSGRKVTLSPERGLEGPAEAFIDLPVLKQVQRGGAMFARRSCTSFRQ</sequence>
<dbReference type="EMBL" id="JANPWB010000007">
    <property type="protein sequence ID" value="KAJ1172372.1"/>
    <property type="molecule type" value="Genomic_DNA"/>
</dbReference>
<evidence type="ECO:0000313" key="1">
    <source>
        <dbReference type="EMBL" id="KAJ1172372.1"/>
    </source>
</evidence>
<evidence type="ECO:0000313" key="2">
    <source>
        <dbReference type="Proteomes" id="UP001066276"/>
    </source>
</evidence>
<name>A0AAV7T718_PLEWA</name>
<reference evidence="1" key="1">
    <citation type="journal article" date="2022" name="bioRxiv">
        <title>Sequencing and chromosome-scale assembly of the giantPleurodeles waltlgenome.</title>
        <authorList>
            <person name="Brown T."/>
            <person name="Elewa A."/>
            <person name="Iarovenko S."/>
            <person name="Subramanian E."/>
            <person name="Araus A.J."/>
            <person name="Petzold A."/>
            <person name="Susuki M."/>
            <person name="Suzuki K.-i.T."/>
            <person name="Hayashi T."/>
            <person name="Toyoda A."/>
            <person name="Oliveira C."/>
            <person name="Osipova E."/>
            <person name="Leigh N.D."/>
            <person name="Simon A."/>
            <person name="Yun M.H."/>
        </authorList>
    </citation>
    <scope>NUCLEOTIDE SEQUENCE</scope>
    <source>
        <strain evidence="1">20211129_DDA</strain>
        <tissue evidence="1">Liver</tissue>
    </source>
</reference>
<keyword evidence="2" id="KW-1185">Reference proteome</keyword>
<protein>
    <submittedName>
        <fullName evidence="1">Uncharacterized protein</fullName>
    </submittedName>
</protein>
<comment type="caution">
    <text evidence="1">The sequence shown here is derived from an EMBL/GenBank/DDBJ whole genome shotgun (WGS) entry which is preliminary data.</text>
</comment>
<dbReference type="Proteomes" id="UP001066276">
    <property type="component" value="Chromosome 4_1"/>
</dbReference>
<proteinExistence type="predicted"/>
<organism evidence="1 2">
    <name type="scientific">Pleurodeles waltl</name>
    <name type="common">Iberian ribbed newt</name>
    <dbReference type="NCBI Taxonomy" id="8319"/>
    <lineage>
        <taxon>Eukaryota</taxon>
        <taxon>Metazoa</taxon>
        <taxon>Chordata</taxon>
        <taxon>Craniata</taxon>
        <taxon>Vertebrata</taxon>
        <taxon>Euteleostomi</taxon>
        <taxon>Amphibia</taxon>
        <taxon>Batrachia</taxon>
        <taxon>Caudata</taxon>
        <taxon>Salamandroidea</taxon>
        <taxon>Salamandridae</taxon>
        <taxon>Pleurodelinae</taxon>
        <taxon>Pleurodeles</taxon>
    </lineage>
</organism>
<gene>
    <name evidence="1" type="ORF">NDU88_004219</name>
</gene>
<dbReference type="AlphaFoldDB" id="A0AAV7T718"/>
<accession>A0AAV7T718</accession>